<proteinExistence type="predicted"/>
<evidence type="ECO:0000256" key="1">
    <source>
        <dbReference type="SAM" id="SignalP"/>
    </source>
</evidence>
<organism evidence="2 3">
    <name type="scientific">Methylorubrum rhodinum</name>
    <dbReference type="NCBI Taxonomy" id="29428"/>
    <lineage>
        <taxon>Bacteria</taxon>
        <taxon>Pseudomonadati</taxon>
        <taxon>Pseudomonadota</taxon>
        <taxon>Alphaproteobacteria</taxon>
        <taxon>Hyphomicrobiales</taxon>
        <taxon>Methylobacteriaceae</taxon>
        <taxon>Methylorubrum</taxon>
    </lineage>
</organism>
<sequence>MTAVVAGSLGFMGSAQAAPLSPAPLATGTDGALIERTAGYCGPGFHPNWRGVCVMNQIGPDGSYRRRGGPYGYGGGYGRPRPYGYYRPRPDYY</sequence>
<keyword evidence="1" id="KW-0732">Signal</keyword>
<protein>
    <submittedName>
        <fullName evidence="2">Uncharacterized protein</fullName>
    </submittedName>
</protein>
<dbReference type="InterPro" id="IPR058110">
    <property type="entry name" value="GCG_CRPN_dom"/>
</dbReference>
<keyword evidence="3" id="KW-1185">Reference proteome</keyword>
<reference evidence="2 3" key="1">
    <citation type="submission" date="2020-08" db="EMBL/GenBank/DDBJ databases">
        <title>Genomic Encyclopedia of Type Strains, Phase IV (KMG-IV): sequencing the most valuable type-strain genomes for metagenomic binning, comparative biology and taxonomic classification.</title>
        <authorList>
            <person name="Goeker M."/>
        </authorList>
    </citation>
    <scope>NUCLEOTIDE SEQUENCE [LARGE SCALE GENOMIC DNA]</scope>
    <source>
        <strain evidence="2 3">DSM 2163</strain>
    </source>
</reference>
<accession>A0A840ZS32</accession>
<dbReference type="Proteomes" id="UP000583454">
    <property type="component" value="Unassembled WGS sequence"/>
</dbReference>
<comment type="caution">
    <text evidence="2">The sequence shown here is derived from an EMBL/GenBank/DDBJ whole genome shotgun (WGS) entry which is preliminary data.</text>
</comment>
<evidence type="ECO:0000313" key="2">
    <source>
        <dbReference type="EMBL" id="MBB5759934.1"/>
    </source>
</evidence>
<gene>
    <name evidence="2" type="ORF">HNR00_004671</name>
</gene>
<feature type="signal peptide" evidence="1">
    <location>
        <begin position="1"/>
        <end position="17"/>
    </location>
</feature>
<dbReference type="EMBL" id="JACHOP010000030">
    <property type="protein sequence ID" value="MBB5759934.1"/>
    <property type="molecule type" value="Genomic_DNA"/>
</dbReference>
<feature type="chain" id="PRO_5032659187" evidence="1">
    <location>
        <begin position="18"/>
        <end position="93"/>
    </location>
</feature>
<evidence type="ECO:0000313" key="3">
    <source>
        <dbReference type="Proteomes" id="UP000583454"/>
    </source>
</evidence>
<dbReference type="AlphaFoldDB" id="A0A840ZS32"/>
<dbReference type="NCBIfam" id="NF047412">
    <property type="entry name" value="sig_GCG_CRPN_rpt"/>
    <property type="match status" value="1"/>
</dbReference>
<name>A0A840ZS32_9HYPH</name>